<dbReference type="AlphaFoldDB" id="A0AAV7TW81"/>
<feature type="compositionally biased region" description="Basic and acidic residues" evidence="1">
    <location>
        <begin position="1"/>
        <end position="10"/>
    </location>
</feature>
<dbReference type="Proteomes" id="UP001066276">
    <property type="component" value="Chromosome 3_2"/>
</dbReference>
<feature type="region of interest" description="Disordered" evidence="1">
    <location>
        <begin position="1"/>
        <end position="91"/>
    </location>
</feature>
<evidence type="ECO:0000313" key="2">
    <source>
        <dbReference type="EMBL" id="KAJ1180461.1"/>
    </source>
</evidence>
<comment type="caution">
    <text evidence="2">The sequence shown here is derived from an EMBL/GenBank/DDBJ whole genome shotgun (WGS) entry which is preliminary data.</text>
</comment>
<reference evidence="2" key="1">
    <citation type="journal article" date="2022" name="bioRxiv">
        <title>Sequencing and chromosome-scale assembly of the giantPleurodeles waltlgenome.</title>
        <authorList>
            <person name="Brown T."/>
            <person name="Elewa A."/>
            <person name="Iarovenko S."/>
            <person name="Subramanian E."/>
            <person name="Araus A.J."/>
            <person name="Petzold A."/>
            <person name="Susuki M."/>
            <person name="Suzuki K.-i.T."/>
            <person name="Hayashi T."/>
            <person name="Toyoda A."/>
            <person name="Oliveira C."/>
            <person name="Osipova E."/>
            <person name="Leigh N.D."/>
            <person name="Simon A."/>
            <person name="Yun M.H."/>
        </authorList>
    </citation>
    <scope>NUCLEOTIDE SEQUENCE</scope>
    <source>
        <strain evidence="2">20211129_DDA</strain>
        <tissue evidence="2">Liver</tissue>
    </source>
</reference>
<proteinExistence type="predicted"/>
<organism evidence="2 3">
    <name type="scientific">Pleurodeles waltl</name>
    <name type="common">Iberian ribbed newt</name>
    <dbReference type="NCBI Taxonomy" id="8319"/>
    <lineage>
        <taxon>Eukaryota</taxon>
        <taxon>Metazoa</taxon>
        <taxon>Chordata</taxon>
        <taxon>Craniata</taxon>
        <taxon>Vertebrata</taxon>
        <taxon>Euteleostomi</taxon>
        <taxon>Amphibia</taxon>
        <taxon>Batrachia</taxon>
        <taxon>Caudata</taxon>
        <taxon>Salamandroidea</taxon>
        <taxon>Salamandridae</taxon>
        <taxon>Pleurodelinae</taxon>
        <taxon>Pleurodeles</taxon>
    </lineage>
</organism>
<evidence type="ECO:0000313" key="3">
    <source>
        <dbReference type="Proteomes" id="UP001066276"/>
    </source>
</evidence>
<accession>A0AAV7TW81</accession>
<dbReference type="EMBL" id="JANPWB010000006">
    <property type="protein sequence ID" value="KAJ1180461.1"/>
    <property type="molecule type" value="Genomic_DNA"/>
</dbReference>
<feature type="compositionally biased region" description="Basic and acidic residues" evidence="1">
    <location>
        <begin position="72"/>
        <end position="81"/>
    </location>
</feature>
<protein>
    <submittedName>
        <fullName evidence="2">Uncharacterized protein</fullName>
    </submittedName>
</protein>
<gene>
    <name evidence="2" type="ORF">NDU88_005682</name>
</gene>
<sequence>MRPESRDPEYRAPVTRNNRASPEAVPPGEKEAGEAAPLGLEPPGSQKDLAARRRGPDRARARNKVPAQPEALLDRRLDHKAPGPRSSHRGG</sequence>
<keyword evidence="3" id="KW-1185">Reference proteome</keyword>
<name>A0AAV7TW81_PLEWA</name>
<feature type="compositionally biased region" description="Basic and acidic residues" evidence="1">
    <location>
        <begin position="49"/>
        <end position="60"/>
    </location>
</feature>
<evidence type="ECO:0000256" key="1">
    <source>
        <dbReference type="SAM" id="MobiDB-lite"/>
    </source>
</evidence>